<dbReference type="InterPro" id="IPR011701">
    <property type="entry name" value="MFS"/>
</dbReference>
<dbReference type="SUPFAM" id="SSF103473">
    <property type="entry name" value="MFS general substrate transporter"/>
    <property type="match status" value="1"/>
</dbReference>
<feature type="transmembrane region" description="Helical" evidence="7">
    <location>
        <begin position="43"/>
        <end position="63"/>
    </location>
</feature>
<name>A0A7V5HYE9_UNCAE</name>
<evidence type="ECO:0000256" key="6">
    <source>
        <dbReference type="ARBA" id="ARBA00023136"/>
    </source>
</evidence>
<gene>
    <name evidence="9" type="ORF">ENL39_01985</name>
</gene>
<dbReference type="InterPro" id="IPR051788">
    <property type="entry name" value="MFS_Transporter"/>
</dbReference>
<protein>
    <submittedName>
        <fullName evidence="9">MFS transporter</fullName>
    </submittedName>
</protein>
<dbReference type="EMBL" id="DRTT01000061">
    <property type="protein sequence ID" value="HHF98240.1"/>
    <property type="molecule type" value="Genomic_DNA"/>
</dbReference>
<dbReference type="GO" id="GO:0012505">
    <property type="term" value="C:endomembrane system"/>
    <property type="evidence" value="ECO:0007669"/>
    <property type="project" value="UniProtKB-SubCell"/>
</dbReference>
<comment type="similarity">
    <text evidence="2">Belongs to the major facilitator superfamily.</text>
</comment>
<dbReference type="AlphaFoldDB" id="A0A7V5HYE9"/>
<comment type="subcellular location">
    <subcellularLocation>
        <location evidence="1">Endomembrane system</location>
        <topology evidence="1">Multi-pass membrane protein</topology>
    </subcellularLocation>
</comment>
<evidence type="ECO:0000256" key="5">
    <source>
        <dbReference type="ARBA" id="ARBA00022989"/>
    </source>
</evidence>
<dbReference type="PANTHER" id="PTHR23514">
    <property type="entry name" value="BYPASS OF STOP CODON PROTEIN 6"/>
    <property type="match status" value="1"/>
</dbReference>
<evidence type="ECO:0000256" key="2">
    <source>
        <dbReference type="ARBA" id="ARBA00008335"/>
    </source>
</evidence>
<dbReference type="PANTHER" id="PTHR23514:SF3">
    <property type="entry name" value="BYPASS OF STOP CODON PROTEIN 6"/>
    <property type="match status" value="1"/>
</dbReference>
<sequence length="381" mass="42228">MDKRVKFASYFAMFTFGMANGSLGPLLIPIADFFKLEVAQVGYPVVFSSMGFFTAGIFTSFVWNIRRASFILFFFSLSLSAASFCIFFLHTSIKIILIFLFLIGLSGGMLHCGTNSLFAEIFVKKRAGYLSLLLVFFGLGAFLGPLVVGAILTFSVGWYIFYFFLGTVALSLSFFFKKDIKPEVVRINEHFSRHRPALSLFFWVIALVNFLAMGVQSSYHSWIPFFLTRARDISPAVASYSVSLFWISMMGGRALFARFSHKVDLYISLIFATGCSALFFTLSFLTAEILLIVLSLIFSGMLFSFVSPGLRALGGNIFSGHIGFVIGILTGIGSVGSTFLPWFVGWLSQEIGITWGVLVIPFFSGLISVVLFKMRSSQKIG</sequence>
<feature type="transmembrane region" description="Helical" evidence="7">
    <location>
        <begin position="237"/>
        <end position="256"/>
    </location>
</feature>
<evidence type="ECO:0000256" key="3">
    <source>
        <dbReference type="ARBA" id="ARBA00022448"/>
    </source>
</evidence>
<feature type="transmembrane region" description="Helical" evidence="7">
    <location>
        <begin position="322"/>
        <end position="347"/>
    </location>
</feature>
<evidence type="ECO:0000259" key="8">
    <source>
        <dbReference type="PROSITE" id="PS50850"/>
    </source>
</evidence>
<dbReference type="InterPro" id="IPR036259">
    <property type="entry name" value="MFS_trans_sf"/>
</dbReference>
<evidence type="ECO:0000256" key="7">
    <source>
        <dbReference type="SAM" id="Phobius"/>
    </source>
</evidence>
<feature type="transmembrane region" description="Helical" evidence="7">
    <location>
        <begin position="197"/>
        <end position="217"/>
    </location>
</feature>
<comment type="caution">
    <text evidence="9">The sequence shown here is derived from an EMBL/GenBank/DDBJ whole genome shotgun (WGS) entry which is preliminary data.</text>
</comment>
<evidence type="ECO:0000256" key="1">
    <source>
        <dbReference type="ARBA" id="ARBA00004127"/>
    </source>
</evidence>
<dbReference type="GO" id="GO:0016020">
    <property type="term" value="C:membrane"/>
    <property type="evidence" value="ECO:0007669"/>
    <property type="project" value="TreeGrafter"/>
</dbReference>
<feature type="domain" description="Major facilitator superfamily (MFS) profile" evidence="8">
    <location>
        <begin position="5"/>
        <end position="379"/>
    </location>
</feature>
<accession>A0A7V5HYE9</accession>
<dbReference type="GO" id="GO:0022857">
    <property type="term" value="F:transmembrane transporter activity"/>
    <property type="evidence" value="ECO:0007669"/>
    <property type="project" value="InterPro"/>
</dbReference>
<evidence type="ECO:0000256" key="4">
    <source>
        <dbReference type="ARBA" id="ARBA00022692"/>
    </source>
</evidence>
<feature type="transmembrane region" description="Helical" evidence="7">
    <location>
        <begin position="7"/>
        <end position="31"/>
    </location>
</feature>
<feature type="transmembrane region" description="Helical" evidence="7">
    <location>
        <begin position="95"/>
        <end position="118"/>
    </location>
</feature>
<dbReference type="Pfam" id="PF07690">
    <property type="entry name" value="MFS_1"/>
    <property type="match status" value="1"/>
</dbReference>
<keyword evidence="4 7" id="KW-0812">Transmembrane</keyword>
<keyword evidence="3" id="KW-0813">Transport</keyword>
<organism evidence="9">
    <name type="scientific">Aerophobetes bacterium</name>
    <dbReference type="NCBI Taxonomy" id="2030807"/>
    <lineage>
        <taxon>Bacteria</taxon>
        <taxon>Candidatus Aerophobota</taxon>
    </lineage>
</organism>
<keyword evidence="5 7" id="KW-1133">Transmembrane helix</keyword>
<dbReference type="InterPro" id="IPR020846">
    <property type="entry name" value="MFS_dom"/>
</dbReference>
<proteinExistence type="inferred from homology"/>
<dbReference type="Proteomes" id="UP000886070">
    <property type="component" value="Unassembled WGS sequence"/>
</dbReference>
<reference evidence="9" key="1">
    <citation type="journal article" date="2020" name="mSystems">
        <title>Genome- and Community-Level Interaction Insights into Carbon Utilization and Element Cycling Functions of Hydrothermarchaeota in Hydrothermal Sediment.</title>
        <authorList>
            <person name="Zhou Z."/>
            <person name="Liu Y."/>
            <person name="Xu W."/>
            <person name="Pan J."/>
            <person name="Luo Z.H."/>
            <person name="Li M."/>
        </authorList>
    </citation>
    <scope>NUCLEOTIDE SEQUENCE [LARGE SCALE GENOMIC DNA]</scope>
    <source>
        <strain evidence="9">HyVt-92</strain>
    </source>
</reference>
<dbReference type="PROSITE" id="PS50850">
    <property type="entry name" value="MFS"/>
    <property type="match status" value="1"/>
</dbReference>
<feature type="transmembrane region" description="Helical" evidence="7">
    <location>
        <begin position="158"/>
        <end position="176"/>
    </location>
</feature>
<keyword evidence="6 7" id="KW-0472">Membrane</keyword>
<feature type="transmembrane region" description="Helical" evidence="7">
    <location>
        <begin position="263"/>
        <end position="283"/>
    </location>
</feature>
<dbReference type="Gene3D" id="1.20.1250.20">
    <property type="entry name" value="MFS general substrate transporter like domains"/>
    <property type="match status" value="2"/>
</dbReference>
<feature type="transmembrane region" description="Helical" evidence="7">
    <location>
        <begin position="289"/>
        <end position="310"/>
    </location>
</feature>
<feature type="transmembrane region" description="Helical" evidence="7">
    <location>
        <begin position="130"/>
        <end position="152"/>
    </location>
</feature>
<feature type="transmembrane region" description="Helical" evidence="7">
    <location>
        <begin position="70"/>
        <end position="89"/>
    </location>
</feature>
<evidence type="ECO:0000313" key="9">
    <source>
        <dbReference type="EMBL" id="HHF98240.1"/>
    </source>
</evidence>
<feature type="transmembrane region" description="Helical" evidence="7">
    <location>
        <begin position="353"/>
        <end position="372"/>
    </location>
</feature>